<evidence type="ECO:0000256" key="3">
    <source>
        <dbReference type="ARBA" id="ARBA00023027"/>
    </source>
</evidence>
<evidence type="ECO:0000256" key="1">
    <source>
        <dbReference type="ARBA" id="ARBA00005854"/>
    </source>
</evidence>
<dbReference type="SUPFAM" id="SSF52283">
    <property type="entry name" value="Formate/glycerate dehydrogenase catalytic domain-like"/>
    <property type="match status" value="1"/>
</dbReference>
<dbReference type="SUPFAM" id="SSF51735">
    <property type="entry name" value="NAD(P)-binding Rossmann-fold domains"/>
    <property type="match status" value="1"/>
</dbReference>
<dbReference type="PANTHER" id="PTHR43761">
    <property type="entry name" value="D-ISOMER SPECIFIC 2-HYDROXYACID DEHYDROGENASE FAMILY PROTEIN (AFU_ORTHOLOGUE AFUA_1G13630)"/>
    <property type="match status" value="1"/>
</dbReference>
<dbReference type="InterPro" id="IPR050418">
    <property type="entry name" value="D-iso_2-hydroxyacid_DH_PdxB"/>
</dbReference>
<dbReference type="Pfam" id="PF02826">
    <property type="entry name" value="2-Hacid_dh_C"/>
    <property type="match status" value="1"/>
</dbReference>
<evidence type="ECO:0000259" key="5">
    <source>
        <dbReference type="Pfam" id="PF00389"/>
    </source>
</evidence>
<accession>A0A2A5RZS9</accession>
<gene>
    <name evidence="7" type="ORF">RU87_GL001605</name>
</gene>
<dbReference type="GO" id="GO:0003714">
    <property type="term" value="F:transcription corepressor activity"/>
    <property type="evidence" value="ECO:0007669"/>
    <property type="project" value="InterPro"/>
</dbReference>
<comment type="caution">
    <text evidence="7">The sequence shown here is derived from an EMBL/GenBank/DDBJ whole genome shotgun (WGS) entry which is preliminary data.</text>
</comment>
<sequence length="319" mass="34371">MTTYLISDFPDVLASRELQVEIDALQQQDPTAIVTQYAYQNQAELLEKLEQTDILITAFLPIDAELLSQLTRLKGIAVNATGTSTIDLKAAAKHGITVQPLGDYSTEDVANHTLGLILALNQKLPAHTRQINAHIWQYEAVGAITRLGSQTLAILGFGRIGQAVAKRAKAFGMTVIAVDPYLPEAVAQKQGVSLVSLSEVFDKADIISLHLFAAADSPPLCDAAFFSQLKRQPLFINVARGCLVDEAALVAALDSGKIRGAGLDVLQSESPELRNSPFLGRDNVILTPHAGFYSQESMAYLQLKTVENAVDIAKGAKHV</sequence>
<dbReference type="RefSeq" id="WP_068162446.1">
    <property type="nucleotide sequence ID" value="NZ_JXJX01000007.1"/>
</dbReference>
<protein>
    <submittedName>
        <fullName evidence="7">Dehydrogenase</fullName>
    </submittedName>
</protein>
<dbReference type="InterPro" id="IPR006140">
    <property type="entry name" value="D-isomer_DH_NAD-bd"/>
</dbReference>
<proteinExistence type="inferred from homology"/>
<dbReference type="OrthoDB" id="9805416at2"/>
<dbReference type="CDD" id="cd05299">
    <property type="entry name" value="CtBP_dh"/>
    <property type="match status" value="1"/>
</dbReference>
<reference evidence="7 8" key="1">
    <citation type="submission" date="2014-12" db="EMBL/GenBank/DDBJ databases">
        <title>Draft genome sequences of 10 type strains of Lactococcus.</title>
        <authorList>
            <person name="Sun Z."/>
            <person name="Zhong Z."/>
            <person name="Liu W."/>
            <person name="Zhang W."/>
            <person name="Zhang H."/>
        </authorList>
    </citation>
    <scope>NUCLEOTIDE SEQUENCE [LARGE SCALE GENOMIC DNA]</scope>
    <source>
        <strain evidence="7 8">DSM 20686</strain>
    </source>
</reference>
<dbReference type="GO" id="GO:0051287">
    <property type="term" value="F:NAD binding"/>
    <property type="evidence" value="ECO:0007669"/>
    <property type="project" value="InterPro"/>
</dbReference>
<feature type="domain" description="D-isomer specific 2-hydroxyacid dehydrogenase NAD-binding" evidence="6">
    <location>
        <begin position="114"/>
        <end position="291"/>
    </location>
</feature>
<organism evidence="7 8">
    <name type="scientific">Pseudolactococcus plantarum</name>
    <dbReference type="NCBI Taxonomy" id="1365"/>
    <lineage>
        <taxon>Bacteria</taxon>
        <taxon>Bacillati</taxon>
        <taxon>Bacillota</taxon>
        <taxon>Bacilli</taxon>
        <taxon>Lactobacillales</taxon>
        <taxon>Streptococcaceae</taxon>
        <taxon>Pseudolactococcus</taxon>
    </lineage>
</organism>
<evidence type="ECO:0000313" key="7">
    <source>
        <dbReference type="EMBL" id="PCS06752.1"/>
    </source>
</evidence>
<keyword evidence="3" id="KW-0520">NAD</keyword>
<evidence type="ECO:0000256" key="4">
    <source>
        <dbReference type="RuleBase" id="RU003719"/>
    </source>
</evidence>
<keyword evidence="8" id="KW-1185">Reference proteome</keyword>
<dbReference type="Gene3D" id="3.40.50.720">
    <property type="entry name" value="NAD(P)-binding Rossmann-like Domain"/>
    <property type="match status" value="2"/>
</dbReference>
<dbReference type="EMBL" id="JXJX01000007">
    <property type="protein sequence ID" value="PCS06752.1"/>
    <property type="molecule type" value="Genomic_DNA"/>
</dbReference>
<evidence type="ECO:0000313" key="8">
    <source>
        <dbReference type="Proteomes" id="UP000242246"/>
    </source>
</evidence>
<dbReference type="GO" id="GO:0016616">
    <property type="term" value="F:oxidoreductase activity, acting on the CH-OH group of donors, NAD or NADP as acceptor"/>
    <property type="evidence" value="ECO:0007669"/>
    <property type="project" value="InterPro"/>
</dbReference>
<dbReference type="Pfam" id="PF00389">
    <property type="entry name" value="2-Hacid_dh"/>
    <property type="match status" value="1"/>
</dbReference>
<dbReference type="InterPro" id="IPR036291">
    <property type="entry name" value="NAD(P)-bd_dom_sf"/>
</dbReference>
<dbReference type="InterPro" id="IPR006139">
    <property type="entry name" value="D-isomer_2_OHA_DH_cat_dom"/>
</dbReference>
<feature type="domain" description="D-isomer specific 2-hydroxyacid dehydrogenase catalytic" evidence="5">
    <location>
        <begin position="19"/>
        <end position="316"/>
    </location>
</feature>
<dbReference type="InterPro" id="IPR043322">
    <property type="entry name" value="CtBP"/>
</dbReference>
<evidence type="ECO:0000256" key="2">
    <source>
        <dbReference type="ARBA" id="ARBA00023002"/>
    </source>
</evidence>
<comment type="similarity">
    <text evidence="1 4">Belongs to the D-isomer specific 2-hydroxyacid dehydrogenase family.</text>
</comment>
<dbReference type="AlphaFoldDB" id="A0A2A5RZS9"/>
<name>A0A2A5RZS9_9LACT</name>
<keyword evidence="2 4" id="KW-0560">Oxidoreductase</keyword>
<dbReference type="Proteomes" id="UP000242246">
    <property type="component" value="Unassembled WGS sequence"/>
</dbReference>
<evidence type="ECO:0000259" key="6">
    <source>
        <dbReference type="Pfam" id="PF02826"/>
    </source>
</evidence>
<dbReference type="PANTHER" id="PTHR43761:SF1">
    <property type="entry name" value="D-ISOMER SPECIFIC 2-HYDROXYACID DEHYDROGENASE CATALYTIC DOMAIN-CONTAINING PROTEIN-RELATED"/>
    <property type="match status" value="1"/>
</dbReference>
<dbReference type="STRING" id="1348632.GCA_001591745_00992"/>